<evidence type="ECO:0000259" key="1">
    <source>
        <dbReference type="Pfam" id="PF12728"/>
    </source>
</evidence>
<dbReference type="RefSeq" id="WP_210049044.1">
    <property type="nucleotide sequence ID" value="NZ_JAGINX010000001.1"/>
</dbReference>
<dbReference type="Pfam" id="PF12728">
    <property type="entry name" value="HTH_17"/>
    <property type="match status" value="1"/>
</dbReference>
<gene>
    <name evidence="2" type="ORF">JOF45_001651</name>
</gene>
<name>A0ABS4T2G7_9MICC</name>
<dbReference type="EMBL" id="JAGINX010000001">
    <property type="protein sequence ID" value="MBP2318632.1"/>
    <property type="molecule type" value="Genomic_DNA"/>
</dbReference>
<organism evidence="2 3">
    <name type="scientific">Nesterenkonia lacusekhoensis</name>
    <dbReference type="NCBI Taxonomy" id="150832"/>
    <lineage>
        <taxon>Bacteria</taxon>
        <taxon>Bacillati</taxon>
        <taxon>Actinomycetota</taxon>
        <taxon>Actinomycetes</taxon>
        <taxon>Micrococcales</taxon>
        <taxon>Micrococcaceae</taxon>
        <taxon>Nesterenkonia</taxon>
    </lineage>
</organism>
<accession>A0ABS4T2G7</accession>
<feature type="domain" description="Helix-turn-helix" evidence="1">
    <location>
        <begin position="4"/>
        <end position="55"/>
    </location>
</feature>
<proteinExistence type="predicted"/>
<evidence type="ECO:0000313" key="2">
    <source>
        <dbReference type="EMBL" id="MBP2318632.1"/>
    </source>
</evidence>
<evidence type="ECO:0000313" key="3">
    <source>
        <dbReference type="Proteomes" id="UP001519331"/>
    </source>
</evidence>
<dbReference type="Proteomes" id="UP001519331">
    <property type="component" value="Unassembled WGS sequence"/>
</dbReference>
<dbReference type="InterPro" id="IPR010093">
    <property type="entry name" value="SinI_DNA-bd"/>
</dbReference>
<dbReference type="InterPro" id="IPR041657">
    <property type="entry name" value="HTH_17"/>
</dbReference>
<keyword evidence="3" id="KW-1185">Reference proteome</keyword>
<protein>
    <submittedName>
        <fullName evidence="2">Excisionase family DNA binding protein</fullName>
    </submittedName>
</protein>
<reference evidence="2 3" key="1">
    <citation type="submission" date="2021-03" db="EMBL/GenBank/DDBJ databases">
        <title>Sequencing the genomes of 1000 actinobacteria strains.</title>
        <authorList>
            <person name="Klenk H.-P."/>
        </authorList>
    </citation>
    <scope>NUCLEOTIDE SEQUENCE [LARGE SCALE GENOMIC DNA]</scope>
    <source>
        <strain evidence="2 3">DSM 12544</strain>
    </source>
</reference>
<comment type="caution">
    <text evidence="2">The sequence shown here is derived from an EMBL/GenBank/DDBJ whole genome shotgun (WGS) entry which is preliminary data.</text>
</comment>
<sequence length="76" mass="8632">MRRFLTLPDVCEALNITMSQTRALIKSGELEGIQIGGRGQWRVEEAKLDEFIERQYAIQREARTQNASTEQTSSSS</sequence>
<dbReference type="NCBIfam" id="TIGR01764">
    <property type="entry name" value="excise"/>
    <property type="match status" value="1"/>
</dbReference>